<feature type="region of interest" description="Disordered" evidence="1">
    <location>
        <begin position="56"/>
        <end position="94"/>
    </location>
</feature>
<evidence type="ECO:0000256" key="1">
    <source>
        <dbReference type="SAM" id="MobiDB-lite"/>
    </source>
</evidence>
<comment type="caution">
    <text evidence="2">The sequence shown here is derived from an EMBL/GenBank/DDBJ whole genome shotgun (WGS) entry which is preliminary data.</text>
</comment>
<gene>
    <name evidence="2" type="ORF">SLS62_000622</name>
</gene>
<sequence>MRAMSELMLFQNIYQHRIPANWAGKVCPDADIGDWLYKNYGFRVIGRMVKGPAWPEFEVSPEPETSDQSNTRKHPRDEKGAPVIVFDDIKRSRR</sequence>
<protein>
    <submittedName>
        <fullName evidence="2">Uncharacterized protein</fullName>
    </submittedName>
</protein>
<dbReference type="AlphaFoldDB" id="A0AAN9YWV8"/>
<evidence type="ECO:0000313" key="2">
    <source>
        <dbReference type="EMBL" id="KAK7757607.1"/>
    </source>
</evidence>
<organism evidence="2 3">
    <name type="scientific">Diatrype stigma</name>
    <dbReference type="NCBI Taxonomy" id="117547"/>
    <lineage>
        <taxon>Eukaryota</taxon>
        <taxon>Fungi</taxon>
        <taxon>Dikarya</taxon>
        <taxon>Ascomycota</taxon>
        <taxon>Pezizomycotina</taxon>
        <taxon>Sordariomycetes</taxon>
        <taxon>Xylariomycetidae</taxon>
        <taxon>Xylariales</taxon>
        <taxon>Diatrypaceae</taxon>
        <taxon>Diatrype</taxon>
    </lineage>
</organism>
<proteinExistence type="predicted"/>
<keyword evidence="3" id="KW-1185">Reference proteome</keyword>
<dbReference type="Proteomes" id="UP001320420">
    <property type="component" value="Unassembled WGS sequence"/>
</dbReference>
<reference evidence="2 3" key="1">
    <citation type="submission" date="2024-02" db="EMBL/GenBank/DDBJ databases">
        <title>De novo assembly and annotation of 12 fungi associated with fruit tree decline syndrome in Ontario, Canada.</title>
        <authorList>
            <person name="Sulman M."/>
            <person name="Ellouze W."/>
            <person name="Ilyukhin E."/>
        </authorList>
    </citation>
    <scope>NUCLEOTIDE SEQUENCE [LARGE SCALE GENOMIC DNA]</scope>
    <source>
        <strain evidence="2 3">M11/M66-122</strain>
    </source>
</reference>
<accession>A0AAN9YWV8</accession>
<name>A0AAN9YWV8_9PEZI</name>
<evidence type="ECO:0000313" key="3">
    <source>
        <dbReference type="Proteomes" id="UP001320420"/>
    </source>
</evidence>
<dbReference type="EMBL" id="JAKJXP020000002">
    <property type="protein sequence ID" value="KAK7757607.1"/>
    <property type="molecule type" value="Genomic_DNA"/>
</dbReference>